<dbReference type="EMBL" id="FWFF01000009">
    <property type="protein sequence ID" value="SLM96661.1"/>
    <property type="molecule type" value="Genomic_DNA"/>
</dbReference>
<name>A0A1X6XBQ4_9MICO</name>
<evidence type="ECO:0000313" key="4">
    <source>
        <dbReference type="Proteomes" id="UP000196581"/>
    </source>
</evidence>
<evidence type="ECO:0000256" key="1">
    <source>
        <dbReference type="SAM" id="MobiDB-lite"/>
    </source>
</evidence>
<dbReference type="InterPro" id="IPR036380">
    <property type="entry name" value="Isochorismatase-like_sf"/>
</dbReference>
<dbReference type="InterPro" id="IPR000868">
    <property type="entry name" value="Isochorismatase-like_dom"/>
</dbReference>
<reference evidence="4" key="1">
    <citation type="submission" date="2017-02" db="EMBL/GenBank/DDBJ databases">
        <authorList>
            <person name="Dridi B."/>
        </authorList>
    </citation>
    <scope>NUCLEOTIDE SEQUENCE [LARGE SCALE GENOMIC DNA]</scope>
    <source>
        <strain evidence="4">B Co 03.10</strain>
    </source>
</reference>
<dbReference type="Proteomes" id="UP000196581">
    <property type="component" value="Unassembled WGS sequence"/>
</dbReference>
<protein>
    <recommendedName>
        <fullName evidence="2">Isochorismatase-like domain-containing protein</fullName>
    </recommendedName>
</protein>
<dbReference type="AlphaFoldDB" id="A0A1X6XBQ4"/>
<organism evidence="3 4">
    <name type="scientific">Brevibacterium yomogidense</name>
    <dbReference type="NCBI Taxonomy" id="946573"/>
    <lineage>
        <taxon>Bacteria</taxon>
        <taxon>Bacillati</taxon>
        <taxon>Actinomycetota</taxon>
        <taxon>Actinomycetes</taxon>
        <taxon>Micrococcales</taxon>
        <taxon>Brevibacteriaceae</taxon>
        <taxon>Brevibacterium</taxon>
    </lineage>
</organism>
<feature type="domain" description="Isochorismatase-like" evidence="2">
    <location>
        <begin position="23"/>
        <end position="158"/>
    </location>
</feature>
<feature type="region of interest" description="Disordered" evidence="1">
    <location>
        <begin position="54"/>
        <end position="77"/>
    </location>
</feature>
<dbReference type="Gene3D" id="3.40.50.850">
    <property type="entry name" value="Isochorismatase-like"/>
    <property type="match status" value="1"/>
</dbReference>
<dbReference type="RefSeq" id="WP_087006302.1">
    <property type="nucleotide sequence ID" value="NZ_FWFF01000009.1"/>
</dbReference>
<accession>A0A1X6XBQ4</accession>
<dbReference type="Pfam" id="PF00857">
    <property type="entry name" value="Isochorismatase"/>
    <property type="match status" value="1"/>
</dbReference>
<proteinExistence type="predicted"/>
<evidence type="ECO:0000313" key="3">
    <source>
        <dbReference type="EMBL" id="SLM96661.1"/>
    </source>
</evidence>
<dbReference type="SUPFAM" id="SSF52499">
    <property type="entry name" value="Isochorismatase-like hydrolases"/>
    <property type="match status" value="1"/>
</dbReference>
<gene>
    <name evidence="3" type="ORF">FM105_06120</name>
</gene>
<keyword evidence="4" id="KW-1185">Reference proteome</keyword>
<evidence type="ECO:0000259" key="2">
    <source>
        <dbReference type="Pfam" id="PF00857"/>
    </source>
</evidence>
<sequence length="181" mass="18336">MDALLLVDTTREHLPSPAPQPLIDLVDRARGVGGVIVHVADRSVDDVADAADASGATDAVDEADAAGAADTDAADDADVQPQIDSVVGTTTDELVLVSAVPDAFEGVDDLAEGLDDLGVDRIIIAGSNARGALLESAAAALAIGFELTVVRDGIGEPGEWVEELEAAGAVVKSGADVWLKM</sequence>